<evidence type="ECO:0000313" key="3">
    <source>
        <dbReference type="EMBL" id="KAF2492537.1"/>
    </source>
</evidence>
<keyword evidence="3" id="KW-0808">Transferase</keyword>
<dbReference type="InterPro" id="IPR010481">
    <property type="entry name" value="Cdc24/Scd1_N"/>
</dbReference>
<dbReference type="Pfam" id="PF00069">
    <property type="entry name" value="Pkinase"/>
    <property type="match status" value="1"/>
</dbReference>
<dbReference type="SUPFAM" id="SSF56112">
    <property type="entry name" value="Protein kinase-like (PK-like)"/>
    <property type="match status" value="1"/>
</dbReference>
<organism evidence="3 4">
    <name type="scientific">Lophium mytilinum</name>
    <dbReference type="NCBI Taxonomy" id="390894"/>
    <lineage>
        <taxon>Eukaryota</taxon>
        <taxon>Fungi</taxon>
        <taxon>Dikarya</taxon>
        <taxon>Ascomycota</taxon>
        <taxon>Pezizomycotina</taxon>
        <taxon>Dothideomycetes</taxon>
        <taxon>Pleosporomycetidae</taxon>
        <taxon>Mytilinidiales</taxon>
        <taxon>Mytilinidiaceae</taxon>
        <taxon>Lophium</taxon>
    </lineage>
</organism>
<dbReference type="GO" id="GO:0005634">
    <property type="term" value="C:nucleus"/>
    <property type="evidence" value="ECO:0007669"/>
    <property type="project" value="TreeGrafter"/>
</dbReference>
<dbReference type="InterPro" id="IPR000719">
    <property type="entry name" value="Prot_kinase_dom"/>
</dbReference>
<dbReference type="InterPro" id="IPR035899">
    <property type="entry name" value="DBL_dom_sf"/>
</dbReference>
<dbReference type="SUPFAM" id="SSF48065">
    <property type="entry name" value="DBL homology domain (DH-domain)"/>
    <property type="match status" value="1"/>
</dbReference>
<dbReference type="GO" id="GO:0004674">
    <property type="term" value="F:protein serine/threonine kinase activity"/>
    <property type="evidence" value="ECO:0007669"/>
    <property type="project" value="TreeGrafter"/>
</dbReference>
<dbReference type="PROSITE" id="PS50010">
    <property type="entry name" value="DH_2"/>
    <property type="match status" value="1"/>
</dbReference>
<dbReference type="Gene3D" id="1.10.510.10">
    <property type="entry name" value="Transferase(Phosphotransferase) domain 1"/>
    <property type="match status" value="1"/>
</dbReference>
<dbReference type="OrthoDB" id="4062651at2759"/>
<dbReference type="Pfam" id="PF00621">
    <property type="entry name" value="RhoGEF"/>
    <property type="match status" value="1"/>
</dbReference>
<proteinExistence type="predicted"/>
<dbReference type="Proteomes" id="UP000799750">
    <property type="component" value="Unassembled WGS sequence"/>
</dbReference>
<dbReference type="GO" id="GO:0044773">
    <property type="term" value="P:mitotic DNA damage checkpoint signaling"/>
    <property type="evidence" value="ECO:0007669"/>
    <property type="project" value="TreeGrafter"/>
</dbReference>
<dbReference type="GO" id="GO:0005085">
    <property type="term" value="F:guanyl-nucleotide exchange factor activity"/>
    <property type="evidence" value="ECO:0007669"/>
    <property type="project" value="InterPro"/>
</dbReference>
<dbReference type="Gene3D" id="1.20.900.10">
    <property type="entry name" value="Dbl homology (DH) domain"/>
    <property type="match status" value="1"/>
</dbReference>
<reference evidence="3" key="1">
    <citation type="journal article" date="2020" name="Stud. Mycol.">
        <title>101 Dothideomycetes genomes: a test case for predicting lifestyles and emergence of pathogens.</title>
        <authorList>
            <person name="Haridas S."/>
            <person name="Albert R."/>
            <person name="Binder M."/>
            <person name="Bloem J."/>
            <person name="Labutti K."/>
            <person name="Salamov A."/>
            <person name="Andreopoulos B."/>
            <person name="Baker S."/>
            <person name="Barry K."/>
            <person name="Bills G."/>
            <person name="Bluhm B."/>
            <person name="Cannon C."/>
            <person name="Castanera R."/>
            <person name="Culley D."/>
            <person name="Daum C."/>
            <person name="Ezra D."/>
            <person name="Gonzalez J."/>
            <person name="Henrissat B."/>
            <person name="Kuo A."/>
            <person name="Liang C."/>
            <person name="Lipzen A."/>
            <person name="Lutzoni F."/>
            <person name="Magnuson J."/>
            <person name="Mondo S."/>
            <person name="Nolan M."/>
            <person name="Ohm R."/>
            <person name="Pangilinan J."/>
            <person name="Park H.-J."/>
            <person name="Ramirez L."/>
            <person name="Alfaro M."/>
            <person name="Sun H."/>
            <person name="Tritt A."/>
            <person name="Yoshinaga Y."/>
            <person name="Zwiers L.-H."/>
            <person name="Turgeon B."/>
            <person name="Goodwin S."/>
            <person name="Spatafora J."/>
            <person name="Crous P."/>
            <person name="Grigoriev I."/>
        </authorList>
    </citation>
    <scope>NUCLEOTIDE SEQUENCE</scope>
    <source>
        <strain evidence="3">CBS 269.34</strain>
    </source>
</reference>
<keyword evidence="3" id="KW-0418">Kinase</keyword>
<dbReference type="Pfam" id="PF06395">
    <property type="entry name" value="CDC24"/>
    <property type="match status" value="1"/>
</dbReference>
<gene>
    <name evidence="3" type="ORF">BU16DRAFT_85466</name>
</gene>
<dbReference type="CDD" id="cd00180">
    <property type="entry name" value="PKc"/>
    <property type="match status" value="1"/>
</dbReference>
<dbReference type="PROSITE" id="PS50011">
    <property type="entry name" value="PROTEIN_KINASE_DOM"/>
    <property type="match status" value="1"/>
</dbReference>
<dbReference type="InterPro" id="IPR011009">
    <property type="entry name" value="Kinase-like_dom_sf"/>
</dbReference>
<protein>
    <submittedName>
        <fullName evidence="3">Kinase-like protein</fullName>
    </submittedName>
</protein>
<dbReference type="EMBL" id="MU004193">
    <property type="protein sequence ID" value="KAF2492537.1"/>
    <property type="molecule type" value="Genomic_DNA"/>
</dbReference>
<dbReference type="GO" id="GO:0005524">
    <property type="term" value="F:ATP binding"/>
    <property type="evidence" value="ECO:0007669"/>
    <property type="project" value="InterPro"/>
</dbReference>
<feature type="domain" description="DH" evidence="1">
    <location>
        <begin position="637"/>
        <end position="774"/>
    </location>
</feature>
<dbReference type="PANTHER" id="PTHR44167">
    <property type="entry name" value="OVARIAN-SPECIFIC SERINE/THREONINE-PROTEIN KINASE LOK-RELATED"/>
    <property type="match status" value="1"/>
</dbReference>
<evidence type="ECO:0000313" key="4">
    <source>
        <dbReference type="Proteomes" id="UP000799750"/>
    </source>
</evidence>
<name>A0A6A6QNQ6_9PEZI</name>
<feature type="domain" description="Protein kinase" evidence="2">
    <location>
        <begin position="143"/>
        <end position="442"/>
    </location>
</feature>
<evidence type="ECO:0000259" key="1">
    <source>
        <dbReference type="PROSITE" id="PS50010"/>
    </source>
</evidence>
<dbReference type="GO" id="GO:0005737">
    <property type="term" value="C:cytoplasm"/>
    <property type="evidence" value="ECO:0007669"/>
    <property type="project" value="TreeGrafter"/>
</dbReference>
<accession>A0A6A6QNQ6</accession>
<dbReference type="InterPro" id="IPR000219">
    <property type="entry name" value="DH_dom"/>
</dbReference>
<dbReference type="AlphaFoldDB" id="A0A6A6QNQ6"/>
<keyword evidence="4" id="KW-1185">Reference proteome</keyword>
<sequence length="788" mass="88593">MAEGHTSLEPLWEEGQQDGMIATLEKSIVALFPDVDVPVPDVDVPVNPAPDANDVAMSRRVSVSTFFTARSIRGSIKSIDTFRTALSGSRKLNGNSTASTSSWHKLLDSERLIPEPLLEKDWSGRGEHAEFGPGEKSRIDELLVPESVLGTSATALVESVKCRRILLARKTIFNRRMKRSEAIKEVKHLKRVEHSHIIRVVGTYIFKQNLSILLYPAAEDNLEGFMESIITRPLGLAGSPDYENDAKLHALTKFFGCLAHALNFLHQKATKHMDIKPKNLLVKTIWQSHASPNELSYKVYIADFGITRSYRNAAEAETDSRTSFTRMYAAPEVDRKRGLSTDIFSLGCVFVEMLGVLAASGRDSKREDLMAIIQSNEDQPWRCYQANIPTVALWLHEVIDLNTVDPHFLELQPFLSQIVSMIDSEPHHRPTSEELVSCYRAVSSCCAPGAGPDAFAADVAFSDKLDPQRDKMEHVAESSSQPPFSLLKECRRLQSIFRGEERCRQWMDQDAHKSLSYSRKKNAVDVLWRFLRRGVPLLLLFDIPGFAPFSVVDAAQSRAASALFLRTCFRYLHVPAAECFTSRDLYEDSIMGFVKVIKGLNRILCLLWNSGKANPSIEDITWEDLPLPLAVKNPNPSLNAIISNFVESERLYVCNLEVLSEIAHTAVSRHLVTKDASSSILIDLTTILEFHQRFLIEVEEMFLFDTNAEHWFDLLVPNEDQVQAVISYARSLPYIADSFEIAAADHKQQHVSSSTDSPSLKTLIVSPVHRMLEYGKIAKYFPRNGRTF</sequence>
<dbReference type="SMART" id="SM00220">
    <property type="entry name" value="S_TKc"/>
    <property type="match status" value="1"/>
</dbReference>
<evidence type="ECO:0000259" key="2">
    <source>
        <dbReference type="PROSITE" id="PS50011"/>
    </source>
</evidence>
<dbReference type="PANTHER" id="PTHR44167:SF24">
    <property type="entry name" value="SERINE_THREONINE-PROTEIN KINASE CHK2"/>
    <property type="match status" value="1"/>
</dbReference>